<evidence type="ECO:0000259" key="1">
    <source>
        <dbReference type="Pfam" id="PF07561"/>
    </source>
</evidence>
<dbReference type="Proteomes" id="UP000657177">
    <property type="component" value="Unassembled WGS sequence"/>
</dbReference>
<comment type="caution">
    <text evidence="2">The sequence shown here is derived from an EMBL/GenBank/DDBJ whole genome shotgun (WGS) entry which is preliminary data.</text>
</comment>
<gene>
    <name evidence="2" type="ORF">G5B42_06475</name>
</gene>
<protein>
    <submittedName>
        <fullName evidence="2">DUF1540 domain-containing protein</fullName>
    </submittedName>
</protein>
<evidence type="ECO:0000313" key="3">
    <source>
        <dbReference type="Proteomes" id="UP000657177"/>
    </source>
</evidence>
<dbReference type="Pfam" id="PF07561">
    <property type="entry name" value="DUF1540"/>
    <property type="match status" value="1"/>
</dbReference>
<feature type="domain" description="DUF1540" evidence="1">
    <location>
        <begin position="10"/>
        <end position="65"/>
    </location>
</feature>
<dbReference type="EMBL" id="JAAKDE010000012">
    <property type="protein sequence ID" value="MBA2133186.1"/>
    <property type="molecule type" value="Genomic_DNA"/>
</dbReference>
<dbReference type="AlphaFoldDB" id="A0A8J6LIY3"/>
<keyword evidence="3" id="KW-1185">Reference proteome</keyword>
<organism evidence="2 3">
    <name type="scientific">Capillibacterium thermochitinicola</name>
    <dbReference type="NCBI Taxonomy" id="2699427"/>
    <lineage>
        <taxon>Bacteria</taxon>
        <taxon>Bacillati</taxon>
        <taxon>Bacillota</taxon>
        <taxon>Capillibacterium</taxon>
    </lineage>
</organism>
<sequence length="70" mass="8031">MPNMNNRVKVKCYVDSCHYWDQNNICVADTIEVDNQRFNPDMEIGTLGGGHNEADTSKATYCRTFKPKNM</sequence>
<accession>A0A8J6LIY3</accession>
<dbReference type="InterPro" id="IPR011437">
    <property type="entry name" value="DUF1540"/>
</dbReference>
<name>A0A8J6LIY3_9FIRM</name>
<proteinExistence type="predicted"/>
<reference evidence="2" key="1">
    <citation type="submission" date="2020-06" db="EMBL/GenBank/DDBJ databases">
        <title>Novel chitinolytic bacterium.</title>
        <authorList>
            <person name="Ungkulpasvich U."/>
            <person name="Kosugi A."/>
            <person name="Uke A."/>
        </authorList>
    </citation>
    <scope>NUCLEOTIDE SEQUENCE</scope>
    <source>
        <strain evidence="2">UUS1-1</strain>
    </source>
</reference>
<evidence type="ECO:0000313" key="2">
    <source>
        <dbReference type="EMBL" id="MBA2133186.1"/>
    </source>
</evidence>